<evidence type="ECO:0000256" key="2">
    <source>
        <dbReference type="SAM" id="Phobius"/>
    </source>
</evidence>
<dbReference type="Proteomes" id="UP001596540">
    <property type="component" value="Unassembled WGS sequence"/>
</dbReference>
<organism evidence="3 4">
    <name type="scientific">Marinactinospora rubrisoli</name>
    <dbReference type="NCBI Taxonomy" id="2715399"/>
    <lineage>
        <taxon>Bacteria</taxon>
        <taxon>Bacillati</taxon>
        <taxon>Actinomycetota</taxon>
        <taxon>Actinomycetes</taxon>
        <taxon>Streptosporangiales</taxon>
        <taxon>Nocardiopsidaceae</taxon>
        <taxon>Marinactinospora</taxon>
    </lineage>
</organism>
<protein>
    <submittedName>
        <fullName evidence="3">Trp biosynthesis-associated membrane protein</fullName>
    </submittedName>
</protein>
<dbReference type="RefSeq" id="WP_379871020.1">
    <property type="nucleotide sequence ID" value="NZ_JBHTBH010000005.1"/>
</dbReference>
<keyword evidence="2" id="KW-1133">Transmembrane helix</keyword>
<feature type="compositionally biased region" description="Pro residues" evidence="1">
    <location>
        <begin position="205"/>
        <end position="216"/>
    </location>
</feature>
<evidence type="ECO:0000313" key="3">
    <source>
        <dbReference type="EMBL" id="MFC7328357.1"/>
    </source>
</evidence>
<reference evidence="4" key="1">
    <citation type="journal article" date="2019" name="Int. J. Syst. Evol. Microbiol.">
        <title>The Global Catalogue of Microorganisms (GCM) 10K type strain sequencing project: providing services to taxonomists for standard genome sequencing and annotation.</title>
        <authorList>
            <consortium name="The Broad Institute Genomics Platform"/>
            <consortium name="The Broad Institute Genome Sequencing Center for Infectious Disease"/>
            <person name="Wu L."/>
            <person name="Ma J."/>
        </authorList>
    </citation>
    <scope>NUCLEOTIDE SEQUENCE [LARGE SCALE GENOMIC DNA]</scope>
    <source>
        <strain evidence="4">CGMCC 4.7382</strain>
    </source>
</reference>
<feature type="transmembrane region" description="Helical" evidence="2">
    <location>
        <begin position="95"/>
        <end position="112"/>
    </location>
</feature>
<feature type="transmembrane region" description="Helical" evidence="2">
    <location>
        <begin position="69"/>
        <end position="88"/>
    </location>
</feature>
<feature type="transmembrane region" description="Helical" evidence="2">
    <location>
        <begin position="142"/>
        <end position="163"/>
    </location>
</feature>
<keyword evidence="2" id="KW-0472">Membrane</keyword>
<accession>A0ABW2KEJ1</accession>
<dbReference type="Pfam" id="PF09534">
    <property type="entry name" value="Trp_oprn_chp"/>
    <property type="match status" value="1"/>
</dbReference>
<dbReference type="InterPro" id="IPR019051">
    <property type="entry name" value="Trp_biosyn_TM_oprn/chp"/>
</dbReference>
<keyword evidence="4" id="KW-1185">Reference proteome</keyword>
<sequence>MSGPDVTEHARPRAADRARREYTLALLATAVGAAALLAATSQTWARGQITLPGPVAPAPVELAAGQVSPTAAAMGWVSLAAVAALVATRGWTRRAAGLLVAVFGAVAVIDVWRGTRPGHLVRLAERQATAAGEAGGLAPDPVWPWVALAAGLLLTAAGLFAVVRGPAWPAMSSRYDRHSAARTDRSDHPADLWKSLDSGADPTADPAPDPGVPGSPAPGSGTTSDDNAHLKER</sequence>
<feature type="region of interest" description="Disordered" evidence="1">
    <location>
        <begin position="179"/>
        <end position="233"/>
    </location>
</feature>
<proteinExistence type="predicted"/>
<keyword evidence="2" id="KW-0812">Transmembrane</keyword>
<gene>
    <name evidence="3" type="ORF">ACFQRF_11440</name>
</gene>
<feature type="compositionally biased region" description="Basic and acidic residues" evidence="1">
    <location>
        <begin position="179"/>
        <end position="191"/>
    </location>
</feature>
<name>A0ABW2KEJ1_9ACTN</name>
<evidence type="ECO:0000256" key="1">
    <source>
        <dbReference type="SAM" id="MobiDB-lite"/>
    </source>
</evidence>
<comment type="caution">
    <text evidence="3">The sequence shown here is derived from an EMBL/GenBank/DDBJ whole genome shotgun (WGS) entry which is preliminary data.</text>
</comment>
<dbReference type="EMBL" id="JBHTBH010000005">
    <property type="protein sequence ID" value="MFC7328357.1"/>
    <property type="molecule type" value="Genomic_DNA"/>
</dbReference>
<evidence type="ECO:0000313" key="4">
    <source>
        <dbReference type="Proteomes" id="UP001596540"/>
    </source>
</evidence>